<accession>A0A0C9ZL08</accession>
<dbReference type="HOGENOM" id="CLU_3107258_0_0_1"/>
<evidence type="ECO:0000313" key="1">
    <source>
        <dbReference type="EMBL" id="KIK26659.1"/>
    </source>
</evidence>
<dbReference type="Proteomes" id="UP000054018">
    <property type="component" value="Unassembled WGS sequence"/>
</dbReference>
<gene>
    <name evidence="1" type="ORF">PISMIDRAFT_675562</name>
</gene>
<organism evidence="1 2">
    <name type="scientific">Pisolithus microcarpus 441</name>
    <dbReference type="NCBI Taxonomy" id="765257"/>
    <lineage>
        <taxon>Eukaryota</taxon>
        <taxon>Fungi</taxon>
        <taxon>Dikarya</taxon>
        <taxon>Basidiomycota</taxon>
        <taxon>Agaricomycotina</taxon>
        <taxon>Agaricomycetes</taxon>
        <taxon>Agaricomycetidae</taxon>
        <taxon>Boletales</taxon>
        <taxon>Sclerodermatineae</taxon>
        <taxon>Pisolithaceae</taxon>
        <taxon>Pisolithus</taxon>
    </lineage>
</organism>
<reference evidence="1 2" key="1">
    <citation type="submission" date="2014-04" db="EMBL/GenBank/DDBJ databases">
        <authorList>
            <consortium name="DOE Joint Genome Institute"/>
            <person name="Kuo A."/>
            <person name="Kohler A."/>
            <person name="Costa M.D."/>
            <person name="Nagy L.G."/>
            <person name="Floudas D."/>
            <person name="Copeland A."/>
            <person name="Barry K.W."/>
            <person name="Cichocki N."/>
            <person name="Veneault-Fourrey C."/>
            <person name="LaButti K."/>
            <person name="Lindquist E.A."/>
            <person name="Lipzen A."/>
            <person name="Lundell T."/>
            <person name="Morin E."/>
            <person name="Murat C."/>
            <person name="Sun H."/>
            <person name="Tunlid A."/>
            <person name="Henrissat B."/>
            <person name="Grigoriev I.V."/>
            <person name="Hibbett D.S."/>
            <person name="Martin F."/>
            <person name="Nordberg H.P."/>
            <person name="Cantor M.N."/>
            <person name="Hua S.X."/>
        </authorList>
    </citation>
    <scope>NUCLEOTIDE SEQUENCE [LARGE SCALE GENOMIC DNA]</scope>
    <source>
        <strain evidence="1 2">441</strain>
    </source>
</reference>
<feature type="non-terminal residue" evidence="1">
    <location>
        <position position="1"/>
    </location>
</feature>
<sequence length="51" mass="5717">MAQPLSQREERTDSYSYTASWLSRELSALAPRRPKQPPGIVGDLVNIGIFL</sequence>
<evidence type="ECO:0000313" key="2">
    <source>
        <dbReference type="Proteomes" id="UP000054018"/>
    </source>
</evidence>
<proteinExistence type="predicted"/>
<dbReference type="EMBL" id="KN833700">
    <property type="protein sequence ID" value="KIK26659.1"/>
    <property type="molecule type" value="Genomic_DNA"/>
</dbReference>
<keyword evidence="2" id="KW-1185">Reference proteome</keyword>
<reference evidence="2" key="2">
    <citation type="submission" date="2015-01" db="EMBL/GenBank/DDBJ databases">
        <title>Evolutionary Origins and Diversification of the Mycorrhizal Mutualists.</title>
        <authorList>
            <consortium name="DOE Joint Genome Institute"/>
            <consortium name="Mycorrhizal Genomics Consortium"/>
            <person name="Kohler A."/>
            <person name="Kuo A."/>
            <person name="Nagy L.G."/>
            <person name="Floudas D."/>
            <person name="Copeland A."/>
            <person name="Barry K.W."/>
            <person name="Cichocki N."/>
            <person name="Veneault-Fourrey C."/>
            <person name="LaButti K."/>
            <person name="Lindquist E.A."/>
            <person name="Lipzen A."/>
            <person name="Lundell T."/>
            <person name="Morin E."/>
            <person name="Murat C."/>
            <person name="Riley R."/>
            <person name="Ohm R."/>
            <person name="Sun H."/>
            <person name="Tunlid A."/>
            <person name="Henrissat B."/>
            <person name="Grigoriev I.V."/>
            <person name="Hibbett D.S."/>
            <person name="Martin F."/>
        </authorList>
    </citation>
    <scope>NUCLEOTIDE SEQUENCE [LARGE SCALE GENOMIC DNA]</scope>
    <source>
        <strain evidence="2">441</strain>
    </source>
</reference>
<name>A0A0C9ZL08_9AGAM</name>
<protein>
    <submittedName>
        <fullName evidence="1">Uncharacterized protein</fullName>
    </submittedName>
</protein>
<dbReference type="AlphaFoldDB" id="A0A0C9ZL08"/>